<dbReference type="Proteomes" id="UP000694864">
    <property type="component" value="Chromosome 15"/>
</dbReference>
<dbReference type="Pfam" id="PF00646">
    <property type="entry name" value="F-box"/>
    <property type="match status" value="1"/>
</dbReference>
<dbReference type="NCBIfam" id="TIGR01640">
    <property type="entry name" value="F_box_assoc_1"/>
    <property type="match status" value="1"/>
</dbReference>
<sequence length="383" mass="44252">MIRLGSKKKRCNTSPPLTRSQTCPLERIPLEMKEEILMKLKAKCISKFISISKSWSSIVRSKRFTNLYLNRSMAQPHILFSLTDRRDNEMQLFYSCSQEDPSSDHQTVSCPPLNHDKRFEFSPPVRGLLCCLNDNDRVMIGNPTTCQFITLPRVQTERKLNDIYNVNICHFFGYDPVNGEFKVLCMTVLRNKRSIGVVSQDHQVFTLGATRKEWRKIECMYPHNIHPRDKGVCSNGVVYYLAWIAKVRSLMCFDVRSEKFSVIKLPNNGNVQYLSEYGKKIAVTDLIFGGTFDLWVLEDASIPHWSPVSIVIPYEFGFLKLRGRLGTGELVFAPFFVTNPFFILCYDLKESKVRKIQIEGIGTHFKPIHVYLDHVKSPMFLEL</sequence>
<protein>
    <submittedName>
        <fullName evidence="4">F-box protein At3g10790</fullName>
    </submittedName>
</protein>
<evidence type="ECO:0000313" key="3">
    <source>
        <dbReference type="Proteomes" id="UP000694864"/>
    </source>
</evidence>
<keyword evidence="3" id="KW-1185">Reference proteome</keyword>
<dbReference type="InterPro" id="IPR036047">
    <property type="entry name" value="F-box-like_dom_sf"/>
</dbReference>
<accession>A0ABM0W2H6</accession>
<dbReference type="GeneID" id="104745260"/>
<feature type="domain" description="F-box" evidence="1">
    <location>
        <begin position="25"/>
        <end position="65"/>
    </location>
</feature>
<name>A0ABM0W2H6_CAMSA</name>
<dbReference type="InterPro" id="IPR013187">
    <property type="entry name" value="F-box-assoc_dom_typ3"/>
</dbReference>
<evidence type="ECO:0000259" key="2">
    <source>
        <dbReference type="Pfam" id="PF08268"/>
    </source>
</evidence>
<dbReference type="InterPro" id="IPR001810">
    <property type="entry name" value="F-box_dom"/>
</dbReference>
<evidence type="ECO:0000259" key="1">
    <source>
        <dbReference type="Pfam" id="PF00646"/>
    </source>
</evidence>
<dbReference type="Pfam" id="PF08268">
    <property type="entry name" value="FBA_3"/>
    <property type="match status" value="1"/>
</dbReference>
<dbReference type="RefSeq" id="XP_010464757.1">
    <property type="nucleotide sequence ID" value="XM_010466455.2"/>
</dbReference>
<reference evidence="3" key="1">
    <citation type="journal article" date="2014" name="Nat. Commun.">
        <title>The emerging biofuel crop Camelina sativa retains a highly undifferentiated hexaploid genome structure.</title>
        <authorList>
            <person name="Kagale S."/>
            <person name="Koh C."/>
            <person name="Nixon J."/>
            <person name="Bollina V."/>
            <person name="Clarke W.E."/>
            <person name="Tuteja R."/>
            <person name="Spillane C."/>
            <person name="Robinson S.J."/>
            <person name="Links M.G."/>
            <person name="Clarke C."/>
            <person name="Higgins E.E."/>
            <person name="Huebert T."/>
            <person name="Sharpe A.G."/>
            <person name="Parkin I.A."/>
        </authorList>
    </citation>
    <scope>NUCLEOTIDE SEQUENCE [LARGE SCALE GENOMIC DNA]</scope>
    <source>
        <strain evidence="3">cv. DH55</strain>
    </source>
</reference>
<proteinExistence type="predicted"/>
<gene>
    <name evidence="4" type="primary">LOC104745260</name>
</gene>
<reference evidence="4" key="2">
    <citation type="submission" date="2025-08" db="UniProtKB">
        <authorList>
            <consortium name="RefSeq"/>
        </authorList>
    </citation>
    <scope>IDENTIFICATION</scope>
    <source>
        <tissue evidence="4">Leaf</tissue>
    </source>
</reference>
<dbReference type="PANTHER" id="PTHR31111:SF78">
    <property type="entry name" value="F-BOX ASSOCIATED UBIQUITINATION EFFECTOR FAMILY PROTEIN"/>
    <property type="match status" value="1"/>
</dbReference>
<evidence type="ECO:0000313" key="4">
    <source>
        <dbReference type="RefSeq" id="XP_010464757.1"/>
    </source>
</evidence>
<organism evidence="3 4">
    <name type="scientific">Camelina sativa</name>
    <name type="common">False flax</name>
    <name type="synonym">Myagrum sativum</name>
    <dbReference type="NCBI Taxonomy" id="90675"/>
    <lineage>
        <taxon>Eukaryota</taxon>
        <taxon>Viridiplantae</taxon>
        <taxon>Streptophyta</taxon>
        <taxon>Embryophyta</taxon>
        <taxon>Tracheophyta</taxon>
        <taxon>Spermatophyta</taxon>
        <taxon>Magnoliopsida</taxon>
        <taxon>eudicotyledons</taxon>
        <taxon>Gunneridae</taxon>
        <taxon>Pentapetalae</taxon>
        <taxon>rosids</taxon>
        <taxon>malvids</taxon>
        <taxon>Brassicales</taxon>
        <taxon>Brassicaceae</taxon>
        <taxon>Camelineae</taxon>
        <taxon>Camelina</taxon>
    </lineage>
</organism>
<dbReference type="InterPro" id="IPR017451">
    <property type="entry name" value="F-box-assoc_interact_dom"/>
</dbReference>
<dbReference type="PANTHER" id="PTHR31111">
    <property type="entry name" value="BNAA05G37150D PROTEIN-RELATED"/>
    <property type="match status" value="1"/>
</dbReference>
<dbReference type="SUPFAM" id="SSF81383">
    <property type="entry name" value="F-box domain"/>
    <property type="match status" value="1"/>
</dbReference>
<feature type="domain" description="F-box associated beta-propeller type 3" evidence="2">
    <location>
        <begin position="79"/>
        <end position="374"/>
    </location>
</feature>